<dbReference type="EMBL" id="MCFF01000058">
    <property type="protein sequence ID" value="ORZ04306.1"/>
    <property type="molecule type" value="Genomic_DNA"/>
</dbReference>
<sequence length="872" mass="93714">MAFTTPTPSTHMGVYSTVSSRNSISSNHGPSHFNRSAQSSLQPRYIPQPPESTAATTQPTQVSTKALAITSSATGGTPPPPLMGSAIVLANDSAIHCFGGRLENRELTNCHYVLDVETCLWETVHAAPLPENESEDANKETSAAATASTSTSTTSTSASAAAASSTSTQSTKTKGDEANIGVKRPTGPEAYLSLTLTTDPADTDSGPISGVASLRPRPRYFHTLNAFGTSLVLFGGMGKIVDSEADETKEQNGNGNQSETAAEGQGRLAALNDLWVFDITTQRWHQKILPINAHTPRPRWAHMATILDHYLVVIGGQTTNKEYVEDACVLDLHSWEWVASIHSIGQCGSYRTVAATGPSKQSTIISEPAAPSFPSAYASSPQSSAKLARPLSESGPVDAMASISMVLSGRISAPSSVTSSSKDDDTINEVPTTQTTNNTSNNNNSKRKNSERLMSDELTPAFKTGKDGPSIYLYSNYNFQNLQRDFKIITPYYSHPLVAGADSSASVPTPPPSFSLVEKSQALAMMGPELPPGLRFPQGHVYQNQLILTGTLIQPGKAPVIAIYALNLALYKWEQLATDSLLETGSWNRTLLHPATGTLLVFGKHSSDAEKDYASRMQHHDHLMLINLQAYGLYDRPIPSLPQIAQDLGQDLLFNPSLSDMHIASATGTLFNANSGILSARWPEFTNLLLSPPYVTPLILILPVPDEVVPLFLQYLYTGALPMTTITAGMADYLLILARKYELNGLYALIMDILHQTVHLHPIRIYGSALMAGELGLQARARYLQSQHRLKAQQLQQMQDAPSTPNPTSSTTAAMMVDALDYHFGGGGGGVGVGPAPVRSPARSPALTAVGTVPMPMQMQMQKRKKERGMYA</sequence>
<dbReference type="PROSITE" id="PS50097">
    <property type="entry name" value="BTB"/>
    <property type="match status" value="1"/>
</dbReference>
<evidence type="ECO:0000313" key="5">
    <source>
        <dbReference type="EMBL" id="ORZ04306.1"/>
    </source>
</evidence>
<dbReference type="PANTHER" id="PTHR43503">
    <property type="entry name" value="MCG48959-RELATED"/>
    <property type="match status" value="1"/>
</dbReference>
<evidence type="ECO:0000256" key="1">
    <source>
        <dbReference type="ARBA" id="ARBA00022441"/>
    </source>
</evidence>
<gene>
    <name evidence="5" type="ORF">BCR41DRAFT_390015</name>
</gene>
<dbReference type="RefSeq" id="XP_021876464.1">
    <property type="nucleotide sequence ID" value="XM_022028184.1"/>
</dbReference>
<name>A0A1Y2GAF6_9FUNG</name>
<feature type="domain" description="BTB" evidence="4">
    <location>
        <begin position="659"/>
        <end position="725"/>
    </location>
</feature>
<protein>
    <recommendedName>
        <fullName evidence="4">BTB domain-containing protein</fullName>
    </recommendedName>
</protein>
<dbReference type="InterPro" id="IPR000210">
    <property type="entry name" value="BTB/POZ_dom"/>
</dbReference>
<dbReference type="GO" id="GO:0045454">
    <property type="term" value="P:cell redox homeostasis"/>
    <property type="evidence" value="ECO:0007669"/>
    <property type="project" value="TreeGrafter"/>
</dbReference>
<evidence type="ECO:0000259" key="4">
    <source>
        <dbReference type="PROSITE" id="PS50097"/>
    </source>
</evidence>
<dbReference type="OrthoDB" id="10001928at2759"/>
<proteinExistence type="predicted"/>
<feature type="compositionally biased region" description="Polar residues" evidence="3">
    <location>
        <begin position="1"/>
        <end position="10"/>
    </location>
</feature>
<comment type="caution">
    <text evidence="5">The sequence shown here is derived from an EMBL/GenBank/DDBJ whole genome shotgun (WGS) entry which is preliminary data.</text>
</comment>
<dbReference type="Proteomes" id="UP000193648">
    <property type="component" value="Unassembled WGS sequence"/>
</dbReference>
<dbReference type="PANTHER" id="PTHR43503:SF2">
    <property type="entry name" value="NEGATIVE REGULATOR OF SPORULATION MDS3-RELATED"/>
    <property type="match status" value="1"/>
</dbReference>
<feature type="compositionally biased region" description="Polar residues" evidence="3">
    <location>
        <begin position="51"/>
        <end position="62"/>
    </location>
</feature>
<feature type="compositionally biased region" description="Low complexity" evidence="3">
    <location>
        <begin position="16"/>
        <end position="31"/>
    </location>
</feature>
<evidence type="ECO:0000256" key="2">
    <source>
        <dbReference type="ARBA" id="ARBA00022737"/>
    </source>
</evidence>
<dbReference type="InterPro" id="IPR011333">
    <property type="entry name" value="SKP1/BTB/POZ_sf"/>
</dbReference>
<dbReference type="SUPFAM" id="SSF117281">
    <property type="entry name" value="Kelch motif"/>
    <property type="match status" value="1"/>
</dbReference>
<dbReference type="Gene3D" id="2.120.10.80">
    <property type="entry name" value="Kelch-type beta propeller"/>
    <property type="match status" value="1"/>
</dbReference>
<dbReference type="Gene3D" id="3.30.710.10">
    <property type="entry name" value="Potassium Channel Kv1.1, Chain A"/>
    <property type="match status" value="1"/>
</dbReference>
<feature type="region of interest" description="Disordered" evidence="3">
    <location>
        <begin position="130"/>
        <end position="187"/>
    </location>
</feature>
<dbReference type="InParanoid" id="A0A1Y2GAF6"/>
<keyword evidence="1" id="KW-0880">Kelch repeat</keyword>
<accession>A0A1Y2GAF6</accession>
<keyword evidence="2" id="KW-0677">Repeat</keyword>
<dbReference type="AlphaFoldDB" id="A0A1Y2GAF6"/>
<dbReference type="STRING" id="64571.A0A1Y2GAF6"/>
<keyword evidence="6" id="KW-1185">Reference proteome</keyword>
<evidence type="ECO:0000256" key="3">
    <source>
        <dbReference type="SAM" id="MobiDB-lite"/>
    </source>
</evidence>
<dbReference type="GO" id="GO:0005739">
    <property type="term" value="C:mitochondrion"/>
    <property type="evidence" value="ECO:0007669"/>
    <property type="project" value="TreeGrafter"/>
</dbReference>
<dbReference type="GO" id="GO:0005829">
    <property type="term" value="C:cytosol"/>
    <property type="evidence" value="ECO:0007669"/>
    <property type="project" value="TreeGrafter"/>
</dbReference>
<reference evidence="5 6" key="1">
    <citation type="submission" date="2016-07" db="EMBL/GenBank/DDBJ databases">
        <title>Pervasive Adenine N6-methylation of Active Genes in Fungi.</title>
        <authorList>
            <consortium name="DOE Joint Genome Institute"/>
            <person name="Mondo S.J."/>
            <person name="Dannebaum R.O."/>
            <person name="Kuo R.C."/>
            <person name="Labutti K."/>
            <person name="Haridas S."/>
            <person name="Kuo A."/>
            <person name="Salamov A."/>
            <person name="Ahrendt S.R."/>
            <person name="Lipzen A."/>
            <person name="Sullivan W."/>
            <person name="Andreopoulos W.B."/>
            <person name="Clum A."/>
            <person name="Lindquist E."/>
            <person name="Daum C."/>
            <person name="Ramamoorthy G.K."/>
            <person name="Gryganskyi A."/>
            <person name="Culley D."/>
            <person name="Magnuson J.K."/>
            <person name="James T.Y."/>
            <person name="O'Malley M.A."/>
            <person name="Stajich J.E."/>
            <person name="Spatafora J.W."/>
            <person name="Visel A."/>
            <person name="Grigoriev I.V."/>
        </authorList>
    </citation>
    <scope>NUCLEOTIDE SEQUENCE [LARGE SCALE GENOMIC DNA]</scope>
    <source>
        <strain evidence="5 6">NRRL 3116</strain>
    </source>
</reference>
<feature type="compositionally biased region" description="Polar residues" evidence="3">
    <location>
        <begin position="33"/>
        <end position="42"/>
    </location>
</feature>
<dbReference type="GeneID" id="33570027"/>
<dbReference type="Pfam" id="PF00651">
    <property type="entry name" value="BTB"/>
    <property type="match status" value="1"/>
</dbReference>
<organism evidence="5 6">
    <name type="scientific">Lobosporangium transversale</name>
    <dbReference type="NCBI Taxonomy" id="64571"/>
    <lineage>
        <taxon>Eukaryota</taxon>
        <taxon>Fungi</taxon>
        <taxon>Fungi incertae sedis</taxon>
        <taxon>Mucoromycota</taxon>
        <taxon>Mortierellomycotina</taxon>
        <taxon>Mortierellomycetes</taxon>
        <taxon>Mortierellales</taxon>
        <taxon>Mortierellaceae</taxon>
        <taxon>Lobosporangium</taxon>
    </lineage>
</organism>
<dbReference type="InterPro" id="IPR015915">
    <property type="entry name" value="Kelch-typ_b-propeller"/>
</dbReference>
<dbReference type="Pfam" id="PF24681">
    <property type="entry name" value="Kelch_KLHDC2_KLHL20_DRC7"/>
    <property type="match status" value="1"/>
</dbReference>
<feature type="compositionally biased region" description="Low complexity" evidence="3">
    <location>
        <begin position="432"/>
        <end position="444"/>
    </location>
</feature>
<dbReference type="SUPFAM" id="SSF54695">
    <property type="entry name" value="POZ domain"/>
    <property type="match status" value="1"/>
</dbReference>
<evidence type="ECO:0000313" key="6">
    <source>
        <dbReference type="Proteomes" id="UP000193648"/>
    </source>
</evidence>
<feature type="region of interest" description="Disordered" evidence="3">
    <location>
        <begin position="414"/>
        <end position="455"/>
    </location>
</feature>
<feature type="region of interest" description="Disordered" evidence="3">
    <location>
        <begin position="1"/>
        <end position="62"/>
    </location>
</feature>
<feature type="compositionally biased region" description="Low complexity" evidence="3">
    <location>
        <begin position="141"/>
        <end position="168"/>
    </location>
</feature>